<reference evidence="8 9" key="1">
    <citation type="journal article" date="2018" name="Mol. Biol. Evol.">
        <title>Broad Genomic Sampling Reveals a Smut Pathogenic Ancestry of the Fungal Clade Ustilaginomycotina.</title>
        <authorList>
            <person name="Kijpornyongpan T."/>
            <person name="Mondo S.J."/>
            <person name="Barry K."/>
            <person name="Sandor L."/>
            <person name="Lee J."/>
            <person name="Lipzen A."/>
            <person name="Pangilinan J."/>
            <person name="LaButti K."/>
            <person name="Hainaut M."/>
            <person name="Henrissat B."/>
            <person name="Grigoriev I.V."/>
            <person name="Spatafora J.W."/>
            <person name="Aime M.C."/>
        </authorList>
    </citation>
    <scope>NUCLEOTIDE SEQUENCE [LARGE SCALE GENOMIC DNA]</scope>
    <source>
        <strain evidence="8 9">MCA 4198</strain>
    </source>
</reference>
<comment type="subcellular location">
    <subcellularLocation>
        <location evidence="1 6">Nucleus</location>
    </subcellularLocation>
</comment>
<dbReference type="SUPFAM" id="SSF158573">
    <property type="entry name" value="GINS helical bundle-like"/>
    <property type="match status" value="1"/>
</dbReference>
<dbReference type="InterPro" id="IPR021151">
    <property type="entry name" value="GINS_A"/>
</dbReference>
<protein>
    <recommendedName>
        <fullName evidence="3 6">DNA replication complex GINS protein PSF1</fullName>
    </recommendedName>
</protein>
<evidence type="ECO:0000256" key="4">
    <source>
        <dbReference type="ARBA" id="ARBA00022705"/>
    </source>
</evidence>
<keyword evidence="4 6" id="KW-0235">DNA replication</keyword>
<evidence type="ECO:0000256" key="6">
    <source>
        <dbReference type="RuleBase" id="RU368085"/>
    </source>
</evidence>
<accession>A0A316YXH7</accession>
<dbReference type="InterPro" id="IPR036224">
    <property type="entry name" value="GINS_bundle-like_dom_sf"/>
</dbReference>
<dbReference type="PANTHER" id="PTHR12914:SF2">
    <property type="entry name" value="DNA REPLICATION COMPLEX GINS PROTEIN PSF1"/>
    <property type="match status" value="1"/>
</dbReference>
<dbReference type="FunCoup" id="A0A316YXH7">
    <property type="interactions" value="189"/>
</dbReference>
<evidence type="ECO:0000256" key="5">
    <source>
        <dbReference type="ARBA" id="ARBA00023242"/>
    </source>
</evidence>
<sequence>MFGDLALKLVQEAKASELNNTLKPYNEELVRLVLLETRQLQAHIAAVLAADPRGAVLGAEAADSDPALAAQLVTHHLAAQRNKRCLLAYHHSRLGHLRAKLWQKGGSLALVFDDAIEEGRSEGASGGARDGAVERGTLRSRMSADEVTWLKRYAQLVTAYKSDFLDVVDVAAPLQRSADKADVGPIKELMVSVMALRDARDVQTERGSINLRKGERMRVQRSEVEPLIVRGWLGVLDD</sequence>
<evidence type="ECO:0000256" key="3">
    <source>
        <dbReference type="ARBA" id="ARBA00015143"/>
    </source>
</evidence>
<comment type="function">
    <text evidence="6">Required for correct functioning of the GINS complex, a complex that plays an essential role in the initiation of DNA replication, and progression of DNA replication forks. GINS complex seems to bind preferentially to single-stranded DNA.</text>
</comment>
<dbReference type="InterPro" id="IPR005339">
    <property type="entry name" value="GINS_Psf1"/>
</dbReference>
<evidence type="ECO:0000256" key="1">
    <source>
        <dbReference type="ARBA" id="ARBA00004123"/>
    </source>
</evidence>
<dbReference type="AlphaFoldDB" id="A0A316YXH7"/>
<dbReference type="Gene3D" id="1.20.58.1030">
    <property type="match status" value="1"/>
</dbReference>
<comment type="similarity">
    <text evidence="2 6">Belongs to the GINS1/PSF1 family.</text>
</comment>
<dbReference type="RefSeq" id="XP_025381355.1">
    <property type="nucleotide sequence ID" value="XM_025525474.1"/>
</dbReference>
<dbReference type="PANTHER" id="PTHR12914">
    <property type="entry name" value="PARTNER OF SLD5"/>
    <property type="match status" value="1"/>
</dbReference>
<feature type="domain" description="GINS subunit" evidence="7">
    <location>
        <begin position="59"/>
        <end position="163"/>
    </location>
</feature>
<proteinExistence type="inferred from homology"/>
<evidence type="ECO:0000313" key="8">
    <source>
        <dbReference type="EMBL" id="PWN94157.1"/>
    </source>
</evidence>
<dbReference type="OrthoDB" id="10252587at2759"/>
<dbReference type="InParanoid" id="A0A316YXH7"/>
<dbReference type="STRING" id="215250.A0A316YXH7"/>
<organism evidence="8 9">
    <name type="scientific">Acaromyces ingoldii</name>
    <dbReference type="NCBI Taxonomy" id="215250"/>
    <lineage>
        <taxon>Eukaryota</taxon>
        <taxon>Fungi</taxon>
        <taxon>Dikarya</taxon>
        <taxon>Basidiomycota</taxon>
        <taxon>Ustilaginomycotina</taxon>
        <taxon>Exobasidiomycetes</taxon>
        <taxon>Exobasidiales</taxon>
        <taxon>Cryptobasidiaceae</taxon>
        <taxon>Acaromyces</taxon>
    </lineage>
</organism>
<dbReference type="GO" id="GO:0000811">
    <property type="term" value="C:GINS complex"/>
    <property type="evidence" value="ECO:0007669"/>
    <property type="project" value="UniProtKB-UniRule"/>
</dbReference>
<dbReference type="EMBL" id="KZ819634">
    <property type="protein sequence ID" value="PWN94157.1"/>
    <property type="molecule type" value="Genomic_DNA"/>
</dbReference>
<dbReference type="GO" id="GO:1902983">
    <property type="term" value="P:DNA strand elongation involved in mitotic DNA replication"/>
    <property type="evidence" value="ECO:0007669"/>
    <property type="project" value="TreeGrafter"/>
</dbReference>
<evidence type="ECO:0000256" key="2">
    <source>
        <dbReference type="ARBA" id="ARBA00006677"/>
    </source>
</evidence>
<dbReference type="Proteomes" id="UP000245768">
    <property type="component" value="Unassembled WGS sequence"/>
</dbReference>
<keyword evidence="9" id="KW-1185">Reference proteome</keyword>
<dbReference type="Pfam" id="PF05916">
    <property type="entry name" value="Sld5"/>
    <property type="match status" value="1"/>
</dbReference>
<comment type="subunit">
    <text evidence="6">Component of the GINS complex.</text>
</comment>
<name>A0A316YXH7_9BASI</name>
<evidence type="ECO:0000313" key="9">
    <source>
        <dbReference type="Proteomes" id="UP000245768"/>
    </source>
</evidence>
<evidence type="ECO:0000259" key="7">
    <source>
        <dbReference type="Pfam" id="PF05916"/>
    </source>
</evidence>
<dbReference type="CDD" id="cd11710">
    <property type="entry name" value="GINS_A_psf1"/>
    <property type="match status" value="1"/>
</dbReference>
<gene>
    <name evidence="8" type="ORF">FA10DRAFT_42308</name>
</gene>
<keyword evidence="5 6" id="KW-0539">Nucleus</keyword>
<dbReference type="GeneID" id="37047390"/>